<gene>
    <name evidence="3" type="ORF">AMPC_26980</name>
</gene>
<proteinExistence type="predicted"/>
<feature type="region of interest" description="Disordered" evidence="1">
    <location>
        <begin position="144"/>
        <end position="179"/>
    </location>
</feature>
<keyword evidence="4" id="KW-1185">Reference proteome</keyword>
<dbReference type="RefSeq" id="WP_248341862.1">
    <property type="nucleotide sequence ID" value="NZ_AP025592.1"/>
</dbReference>
<dbReference type="Gene3D" id="2.30.310.10">
    <property type="entry name" value="ibrinogen binding protein from staphylococcus aureus domain"/>
    <property type="match status" value="1"/>
</dbReference>
<organism evidence="3 4">
    <name type="scientific">Anaeromyxobacter paludicola</name>
    <dbReference type="NCBI Taxonomy" id="2918171"/>
    <lineage>
        <taxon>Bacteria</taxon>
        <taxon>Pseudomonadati</taxon>
        <taxon>Myxococcota</taxon>
        <taxon>Myxococcia</taxon>
        <taxon>Myxococcales</taxon>
        <taxon>Cystobacterineae</taxon>
        <taxon>Anaeromyxobacteraceae</taxon>
        <taxon>Anaeromyxobacter</taxon>
    </lineage>
</organism>
<dbReference type="InterPro" id="IPR051608">
    <property type="entry name" value="RQC_Subunit_NEMF"/>
</dbReference>
<feature type="domain" description="NFACT RNA-binding" evidence="2">
    <location>
        <begin position="367"/>
        <end position="461"/>
    </location>
</feature>
<dbReference type="Pfam" id="PF05833">
    <property type="entry name" value="NFACT_N"/>
    <property type="match status" value="2"/>
</dbReference>
<accession>A0ABM7XCI7</accession>
<feature type="region of interest" description="Disordered" evidence="1">
    <location>
        <begin position="340"/>
        <end position="364"/>
    </location>
</feature>
<evidence type="ECO:0000313" key="4">
    <source>
        <dbReference type="Proteomes" id="UP001162734"/>
    </source>
</evidence>
<evidence type="ECO:0000256" key="1">
    <source>
        <dbReference type="SAM" id="MobiDB-lite"/>
    </source>
</evidence>
<dbReference type="Proteomes" id="UP001162734">
    <property type="component" value="Chromosome"/>
</dbReference>
<dbReference type="InterPro" id="IPR008532">
    <property type="entry name" value="NFACT_RNA-bd"/>
</dbReference>
<sequence length="494" mass="53953">MSLDAAEIAAVVHELAPLAGARVDAARVHAERTITLELFSRSDAATILLSAEPDLTRLHAVSRRPPAPAAPYGFQAVLRRELEGAQLAAIEAAGADRVVTLRFLRAAGPIALVAELTGRHGNLFLVRDDGTLLASAGRNLSQRRELVPGKPYLPPAPRDGAEGQGGSAPARPPRFTPVAGAPFPLSAAIEAAYAERERERLLAEARRRLREPLRAALARSRRALEKLAEEAARVPAAEVDRRAADLIKQNFQAVRRGAREARVTEYTEEGPREVTLALDPALGPRENMERYYRRYRRIVESAARVAAREAEVRGRVAALAALLAEVDGAREGDLARLEREARKLSAGPRPQQAPRRRKDDEPAPPYRLFRSLAGLELLVGRGAADNDRLTLRFAKGNDLWLHARGQKGAHVVVRLPKKGAGPDQETLLDAAHLAAWFSDARGEPSVEVTYTRAKYVRKAKGSAPGAVTYSQDRTLHLRVEPPRIERLLAEEQQA</sequence>
<name>A0ABM7XCI7_9BACT</name>
<protein>
    <recommendedName>
        <fullName evidence="2">NFACT RNA-binding domain-containing protein</fullName>
    </recommendedName>
</protein>
<dbReference type="PANTHER" id="PTHR15239:SF6">
    <property type="entry name" value="RIBOSOME QUALITY CONTROL COMPLEX SUBUNIT NEMF"/>
    <property type="match status" value="1"/>
</dbReference>
<dbReference type="PANTHER" id="PTHR15239">
    <property type="entry name" value="NUCLEAR EXPORT MEDIATOR FACTOR NEMF"/>
    <property type="match status" value="1"/>
</dbReference>
<reference evidence="4" key="1">
    <citation type="journal article" date="2022" name="Int. J. Syst. Evol. Microbiol.">
        <title>Anaeromyxobacter oryzae sp. nov., Anaeromyxobacter diazotrophicus sp. nov. and Anaeromyxobacter paludicola sp. nov., isolated from paddy soils.</title>
        <authorList>
            <person name="Itoh H."/>
            <person name="Xu Z."/>
            <person name="Mise K."/>
            <person name="Masuda Y."/>
            <person name="Ushijima N."/>
            <person name="Hayakawa C."/>
            <person name="Shiratori Y."/>
            <person name="Senoo K."/>
        </authorList>
    </citation>
    <scope>NUCLEOTIDE SEQUENCE [LARGE SCALE GENOMIC DNA]</scope>
    <source>
        <strain evidence="4">Red630</strain>
    </source>
</reference>
<evidence type="ECO:0000259" key="2">
    <source>
        <dbReference type="Pfam" id="PF05670"/>
    </source>
</evidence>
<evidence type="ECO:0000313" key="3">
    <source>
        <dbReference type="EMBL" id="BDG09585.1"/>
    </source>
</evidence>
<dbReference type="EMBL" id="AP025592">
    <property type="protein sequence ID" value="BDG09585.1"/>
    <property type="molecule type" value="Genomic_DNA"/>
</dbReference>
<dbReference type="Pfam" id="PF05670">
    <property type="entry name" value="NFACT-R_1"/>
    <property type="match status" value="1"/>
</dbReference>